<proteinExistence type="inferred from homology"/>
<keyword evidence="6" id="KW-0031">Aminopeptidase</keyword>
<dbReference type="RefSeq" id="WP_094474566.1">
    <property type="nucleotide sequence ID" value="NZ_NOXT01000120.1"/>
</dbReference>
<dbReference type="GO" id="GO:0006508">
    <property type="term" value="P:proteolysis"/>
    <property type="evidence" value="ECO:0007669"/>
    <property type="project" value="UniProtKB-KW"/>
</dbReference>
<dbReference type="EC" id="3.4.11.5" evidence="4"/>
<organism evidence="12 13">
    <name type="scientific">Sandarakinorhabdus cyanobacteriorum</name>
    <dbReference type="NCBI Taxonomy" id="1981098"/>
    <lineage>
        <taxon>Bacteria</taxon>
        <taxon>Pseudomonadati</taxon>
        <taxon>Pseudomonadota</taxon>
        <taxon>Alphaproteobacteria</taxon>
        <taxon>Sphingomonadales</taxon>
        <taxon>Sphingosinicellaceae</taxon>
        <taxon>Sandarakinorhabdus</taxon>
    </lineage>
</organism>
<comment type="catalytic activity">
    <reaction evidence="1">
        <text>Release of N-terminal proline from a peptide.</text>
        <dbReference type="EC" id="3.4.11.5"/>
    </reaction>
</comment>
<gene>
    <name evidence="12" type="ORF">CHU93_12785</name>
</gene>
<evidence type="ECO:0000313" key="12">
    <source>
        <dbReference type="EMBL" id="OYQ26061.1"/>
    </source>
</evidence>
<accession>A0A255YA48</accession>
<dbReference type="GO" id="GO:0004177">
    <property type="term" value="F:aminopeptidase activity"/>
    <property type="evidence" value="ECO:0007669"/>
    <property type="project" value="UniProtKB-KW"/>
</dbReference>
<sequence length="453" mass="47929">MGAPGRGACTGTGDLCRPRPACRSYMFPPGGAGVPRSSRTGPIAVLVAGPTARCCRRRPQSHLHLPGGPGQAATRLTGFYARIYAGARSTHDIVLIDQRGTGGSAPLNCRVPANQTLADLFDPAIISTCRAQLSARHRLAAFTTSAAVADAEAVRQAFGYGRIDLYGTSYGTRVAMEYARRYPDHVRTLTLKGVVPPWSIMPADFAPDVQAAVALMLRDCTTDHACHDAFPDLAGDLARAVARLDEAPATAVVDAQPLRLQRGMFGTVIRTMLQATPLRAGLPLLLHEAAGGNWQGFIAQAAALRRAAQNDIATGLMLSVACSEDVPFIDRARAQLSARGTVLGRYWIDQLIGGCARWPRGSVPADWREPYRLAGPALLISGELDPATPPAGAEQVARLIDQAHHVLVTGSSHSFAGMNGCVDRIMTTFVVAGSMTGLDTGCTAAIRPPAFKH</sequence>
<evidence type="ECO:0000259" key="11">
    <source>
        <dbReference type="Pfam" id="PF00561"/>
    </source>
</evidence>
<evidence type="ECO:0000256" key="7">
    <source>
        <dbReference type="ARBA" id="ARBA00022490"/>
    </source>
</evidence>
<dbReference type="InterPro" id="IPR002410">
    <property type="entry name" value="Peptidase_S33"/>
</dbReference>
<dbReference type="Proteomes" id="UP000216991">
    <property type="component" value="Unassembled WGS sequence"/>
</dbReference>
<evidence type="ECO:0000256" key="4">
    <source>
        <dbReference type="ARBA" id="ARBA00012568"/>
    </source>
</evidence>
<dbReference type="Pfam" id="PF00561">
    <property type="entry name" value="Abhydrolase_1"/>
    <property type="match status" value="1"/>
</dbReference>
<keyword evidence="13" id="KW-1185">Reference proteome</keyword>
<evidence type="ECO:0000256" key="9">
    <source>
        <dbReference type="ARBA" id="ARBA00022801"/>
    </source>
</evidence>
<name>A0A255YA48_9SPHN</name>
<dbReference type="InterPro" id="IPR005944">
    <property type="entry name" value="Pro_iminopeptidase"/>
</dbReference>
<evidence type="ECO:0000313" key="13">
    <source>
        <dbReference type="Proteomes" id="UP000216991"/>
    </source>
</evidence>
<dbReference type="EMBL" id="NOXT01000120">
    <property type="protein sequence ID" value="OYQ26061.1"/>
    <property type="molecule type" value="Genomic_DNA"/>
</dbReference>
<protein>
    <recommendedName>
        <fullName evidence="5">Proline iminopeptidase</fullName>
        <ecNumber evidence="4">3.4.11.5</ecNumber>
    </recommendedName>
    <alternativeName>
        <fullName evidence="10">Prolyl aminopeptidase</fullName>
    </alternativeName>
</protein>
<dbReference type="GO" id="GO:0005737">
    <property type="term" value="C:cytoplasm"/>
    <property type="evidence" value="ECO:0007669"/>
    <property type="project" value="UniProtKB-SubCell"/>
</dbReference>
<reference evidence="12 13" key="1">
    <citation type="submission" date="2017-07" db="EMBL/GenBank/DDBJ databases">
        <title>Sandarakinorhabdus cyanobacteriorum sp. nov., a novel bacterium isolated from cyanobacterial aggregates in a eutrophic lake.</title>
        <authorList>
            <person name="Cai H."/>
        </authorList>
    </citation>
    <scope>NUCLEOTIDE SEQUENCE [LARGE SCALE GENOMIC DNA]</scope>
    <source>
        <strain evidence="12 13">TH057</strain>
    </source>
</reference>
<keyword evidence="8" id="KW-0645">Protease</keyword>
<evidence type="ECO:0000256" key="2">
    <source>
        <dbReference type="ARBA" id="ARBA00004496"/>
    </source>
</evidence>
<evidence type="ECO:0000256" key="3">
    <source>
        <dbReference type="ARBA" id="ARBA00010088"/>
    </source>
</evidence>
<dbReference type="OrthoDB" id="613638at2"/>
<dbReference type="SUPFAM" id="SSF53474">
    <property type="entry name" value="alpha/beta-Hydrolases"/>
    <property type="match status" value="1"/>
</dbReference>
<evidence type="ECO:0000256" key="10">
    <source>
        <dbReference type="ARBA" id="ARBA00029605"/>
    </source>
</evidence>
<dbReference type="PANTHER" id="PTHR43722:SF1">
    <property type="entry name" value="PROLINE IMINOPEPTIDASE"/>
    <property type="match status" value="1"/>
</dbReference>
<keyword evidence="7" id="KW-0963">Cytoplasm</keyword>
<evidence type="ECO:0000256" key="5">
    <source>
        <dbReference type="ARBA" id="ARBA00021843"/>
    </source>
</evidence>
<comment type="similarity">
    <text evidence="3">Belongs to the peptidase S33 family.</text>
</comment>
<keyword evidence="9" id="KW-0378">Hydrolase</keyword>
<dbReference type="InterPro" id="IPR000073">
    <property type="entry name" value="AB_hydrolase_1"/>
</dbReference>
<dbReference type="AlphaFoldDB" id="A0A255YA48"/>
<evidence type="ECO:0000256" key="1">
    <source>
        <dbReference type="ARBA" id="ARBA00001585"/>
    </source>
</evidence>
<dbReference type="PRINTS" id="PR00793">
    <property type="entry name" value="PROAMNOPTASE"/>
</dbReference>
<evidence type="ECO:0000256" key="6">
    <source>
        <dbReference type="ARBA" id="ARBA00022438"/>
    </source>
</evidence>
<dbReference type="PANTHER" id="PTHR43722">
    <property type="entry name" value="PROLINE IMINOPEPTIDASE"/>
    <property type="match status" value="1"/>
</dbReference>
<feature type="domain" description="AB hydrolase-1" evidence="11">
    <location>
        <begin position="65"/>
        <end position="413"/>
    </location>
</feature>
<evidence type="ECO:0000256" key="8">
    <source>
        <dbReference type="ARBA" id="ARBA00022670"/>
    </source>
</evidence>
<comment type="subcellular location">
    <subcellularLocation>
        <location evidence="2">Cytoplasm</location>
    </subcellularLocation>
</comment>
<comment type="caution">
    <text evidence="12">The sequence shown here is derived from an EMBL/GenBank/DDBJ whole genome shotgun (WGS) entry which is preliminary data.</text>
</comment>
<dbReference type="Gene3D" id="3.40.50.1820">
    <property type="entry name" value="alpha/beta hydrolase"/>
    <property type="match status" value="1"/>
</dbReference>
<dbReference type="InterPro" id="IPR029058">
    <property type="entry name" value="AB_hydrolase_fold"/>
</dbReference>